<feature type="transmembrane region" description="Helical" evidence="7">
    <location>
        <begin position="194"/>
        <end position="218"/>
    </location>
</feature>
<keyword evidence="4 7" id="KW-0812">Transmembrane</keyword>
<proteinExistence type="inferred from homology"/>
<keyword evidence="5 7" id="KW-1133">Transmembrane helix</keyword>
<organism evidence="9">
    <name type="scientific">Emiliania huxleyi</name>
    <name type="common">Coccolithophore</name>
    <name type="synonym">Pontosphaera huxleyi</name>
    <dbReference type="NCBI Taxonomy" id="2903"/>
    <lineage>
        <taxon>Eukaryota</taxon>
        <taxon>Haptista</taxon>
        <taxon>Haptophyta</taxon>
        <taxon>Prymnesiophyceae</taxon>
        <taxon>Isochrysidales</taxon>
        <taxon>Noelaerhabdaceae</taxon>
        <taxon>Emiliania</taxon>
    </lineage>
</organism>
<comment type="similarity">
    <text evidence="2">Belongs to the major facilitator superfamily. Folate-biopterin transporter (TC 2.A.71) family.</text>
</comment>
<keyword evidence="3" id="KW-0813">Transport</keyword>
<dbReference type="EMBL" id="HBIR01024136">
    <property type="protein sequence ID" value="CAE0551049.1"/>
    <property type="molecule type" value="Transcribed_RNA"/>
</dbReference>
<comment type="subcellular location">
    <subcellularLocation>
        <location evidence="1">Membrane</location>
        <topology evidence="1">Multi-pass membrane protein</topology>
    </subcellularLocation>
</comment>
<name>A0A6V2RCS8_EMIHU</name>
<dbReference type="PANTHER" id="PTHR31585">
    <property type="entry name" value="FOLATE-BIOPTERIN TRANSPORTER 1, CHLOROPLASTIC"/>
    <property type="match status" value="1"/>
</dbReference>
<evidence type="ECO:0000256" key="1">
    <source>
        <dbReference type="ARBA" id="ARBA00004141"/>
    </source>
</evidence>
<protein>
    <recommendedName>
        <fullName evidence="10">Major facilitator superfamily (MFS) profile domain-containing protein</fullName>
    </recommendedName>
</protein>
<accession>A0A6V2RCS8</accession>
<gene>
    <name evidence="8" type="ORF">EHUX00137_LOCUS18514</name>
    <name evidence="9" type="ORF">EHUX00137_LOCUS18515</name>
</gene>
<reference evidence="9" key="1">
    <citation type="submission" date="2021-01" db="EMBL/GenBank/DDBJ databases">
        <authorList>
            <person name="Corre E."/>
            <person name="Pelletier E."/>
            <person name="Niang G."/>
            <person name="Scheremetjew M."/>
            <person name="Finn R."/>
            <person name="Kale V."/>
            <person name="Holt S."/>
            <person name="Cochrane G."/>
            <person name="Meng A."/>
            <person name="Brown T."/>
            <person name="Cohen L."/>
        </authorList>
    </citation>
    <scope>NUCLEOTIDE SEQUENCE</scope>
    <source>
        <strain evidence="9">379</strain>
    </source>
</reference>
<evidence type="ECO:0000256" key="6">
    <source>
        <dbReference type="ARBA" id="ARBA00023136"/>
    </source>
</evidence>
<evidence type="ECO:0000313" key="9">
    <source>
        <dbReference type="EMBL" id="CAE0551051.1"/>
    </source>
</evidence>
<dbReference type="AlphaFoldDB" id="A0A6V2RCS8"/>
<evidence type="ECO:0008006" key="10">
    <source>
        <dbReference type="Google" id="ProtNLM"/>
    </source>
</evidence>
<sequence>MRHWCEVQNLPRQMFGLAGRGIFAVGLALTRAYLINANWRTSIAATTLATIVIDVPFTACAVFDIIRSQYFLLGEEFLVEIPAAVQFLMTTFVVVEAADEENVGLVYGLLTSASNLGGSLSPLLSNQLFGRFEPSLSDSANFIEDAPSFRALVFSSFVLGYVFSLLSLCALPLLPAQKADAQARKRAWSSSTAVGWLSAGCFGAAFCYGLTLSVLTLFPRTACLELVGGSGCVHD</sequence>
<dbReference type="InterPro" id="IPR039309">
    <property type="entry name" value="BT1"/>
</dbReference>
<evidence type="ECO:0000256" key="5">
    <source>
        <dbReference type="ARBA" id="ARBA00022989"/>
    </source>
</evidence>
<feature type="transmembrane region" description="Helical" evidence="7">
    <location>
        <begin position="151"/>
        <end position="174"/>
    </location>
</feature>
<dbReference type="InterPro" id="IPR036259">
    <property type="entry name" value="MFS_trans_sf"/>
</dbReference>
<dbReference type="SUPFAM" id="SSF103473">
    <property type="entry name" value="MFS general substrate transporter"/>
    <property type="match status" value="1"/>
</dbReference>
<evidence type="ECO:0000256" key="7">
    <source>
        <dbReference type="SAM" id="Phobius"/>
    </source>
</evidence>
<keyword evidence="6 7" id="KW-0472">Membrane</keyword>
<dbReference type="PANTHER" id="PTHR31585:SF5">
    <property type="entry name" value="RNA-BINDING S4 DOMAIN-CONTAINING PROTEIN"/>
    <property type="match status" value="1"/>
</dbReference>
<feature type="transmembrane region" description="Helical" evidence="7">
    <location>
        <begin position="43"/>
        <end position="65"/>
    </location>
</feature>
<evidence type="ECO:0000256" key="3">
    <source>
        <dbReference type="ARBA" id="ARBA00022448"/>
    </source>
</evidence>
<dbReference type="EMBL" id="HBIR01024137">
    <property type="protein sequence ID" value="CAE0551051.1"/>
    <property type="molecule type" value="Transcribed_RNA"/>
</dbReference>
<dbReference type="GO" id="GO:0016020">
    <property type="term" value="C:membrane"/>
    <property type="evidence" value="ECO:0007669"/>
    <property type="project" value="UniProtKB-SubCell"/>
</dbReference>
<evidence type="ECO:0000256" key="4">
    <source>
        <dbReference type="ARBA" id="ARBA00022692"/>
    </source>
</evidence>
<evidence type="ECO:0000313" key="8">
    <source>
        <dbReference type="EMBL" id="CAE0551049.1"/>
    </source>
</evidence>
<feature type="transmembrane region" description="Helical" evidence="7">
    <location>
        <begin position="21"/>
        <end position="37"/>
    </location>
</feature>
<evidence type="ECO:0000256" key="2">
    <source>
        <dbReference type="ARBA" id="ARBA00007015"/>
    </source>
</evidence>